<evidence type="ECO:0000313" key="1">
    <source>
        <dbReference type="EMBL" id="RVV98979.1"/>
    </source>
</evidence>
<evidence type="ECO:0000313" key="2">
    <source>
        <dbReference type="Proteomes" id="UP000285908"/>
    </source>
</evidence>
<dbReference type="OrthoDB" id="7340531at2"/>
<organism evidence="1 2">
    <name type="scientific">Mesobaculum littorinae</name>
    <dbReference type="NCBI Taxonomy" id="2486419"/>
    <lineage>
        <taxon>Bacteria</taxon>
        <taxon>Pseudomonadati</taxon>
        <taxon>Pseudomonadota</taxon>
        <taxon>Alphaproteobacteria</taxon>
        <taxon>Rhodobacterales</taxon>
        <taxon>Roseobacteraceae</taxon>
        <taxon>Mesobaculum</taxon>
    </lineage>
</organism>
<dbReference type="InterPro" id="IPR029044">
    <property type="entry name" value="Nucleotide-diphossugar_trans"/>
</dbReference>
<dbReference type="PANTHER" id="PTHR35105:SF2">
    <property type="entry name" value="PROTEIN CDI"/>
    <property type="match status" value="1"/>
</dbReference>
<comment type="caution">
    <text evidence="1">The sequence shown here is derived from an EMBL/GenBank/DDBJ whole genome shotgun (WGS) entry which is preliminary data.</text>
</comment>
<proteinExistence type="predicted"/>
<dbReference type="GO" id="GO:0016740">
    <property type="term" value="F:transferase activity"/>
    <property type="evidence" value="ECO:0007669"/>
    <property type="project" value="UniProtKB-KW"/>
</dbReference>
<dbReference type="Proteomes" id="UP000285908">
    <property type="component" value="Unassembled WGS sequence"/>
</dbReference>
<protein>
    <submittedName>
        <fullName evidence="1">Glycosyltransferase</fullName>
    </submittedName>
</protein>
<dbReference type="EMBL" id="RQXX01000002">
    <property type="protein sequence ID" value="RVV98979.1"/>
    <property type="molecule type" value="Genomic_DNA"/>
</dbReference>
<name>A0A438AK03_9RHOB</name>
<gene>
    <name evidence="1" type="ORF">EKE94_08850</name>
</gene>
<dbReference type="SUPFAM" id="SSF53448">
    <property type="entry name" value="Nucleotide-diphospho-sugar transferases"/>
    <property type="match status" value="1"/>
</dbReference>
<dbReference type="PANTHER" id="PTHR35105">
    <property type="entry name" value="EXPRESSED PROTEIN"/>
    <property type="match status" value="1"/>
</dbReference>
<dbReference type="Gene3D" id="3.90.550.10">
    <property type="entry name" value="Spore Coat Polysaccharide Biosynthesis Protein SpsA, Chain A"/>
    <property type="match status" value="1"/>
</dbReference>
<sequence>MDKLRVFIGWDSREDIAYQVARRSLIRHASVPVEVTPIKLDTLVEDGIYTREIDPLASTEFTYSRFLVPHLAGYEGWALFVDCDFLFFGDVADLGRYMDPDKAVACVQHDYTPKETTKMDGVQQTVYPRKNWSSFMLFNCAHPSTRQLTVEKVNTESGAYLHRMQWAKDDEIGSIPETWNWLDGWSAKPAQGRPAAVHYTSGGPWFEAWQDVSYAGEWHAEADAWRAEA</sequence>
<reference evidence="1 2" key="1">
    <citation type="submission" date="2018-11" db="EMBL/GenBank/DDBJ databases">
        <title>Mesobaculum littorinae gen. nov., sp. nov., isolated from Littorina scabra that represents a novel genus of the order Rhodobacteraceae.</title>
        <authorList>
            <person name="Li F."/>
        </authorList>
    </citation>
    <scope>NUCLEOTIDE SEQUENCE [LARGE SCALE GENOMIC DNA]</scope>
    <source>
        <strain evidence="1 2">M0103</strain>
    </source>
</reference>
<accession>A0A438AK03</accession>
<keyword evidence="1" id="KW-0808">Transferase</keyword>
<keyword evidence="2" id="KW-1185">Reference proteome</keyword>
<dbReference type="AlphaFoldDB" id="A0A438AK03"/>
<dbReference type="RefSeq" id="WP_127906213.1">
    <property type="nucleotide sequence ID" value="NZ_RQXX01000002.1"/>
</dbReference>